<comment type="subcellular location">
    <subcellularLocation>
        <location evidence="1">Cell membrane</location>
        <topology evidence="1">Multi-pass membrane protein</topology>
    </subcellularLocation>
</comment>
<dbReference type="InterPro" id="IPR050549">
    <property type="entry name" value="MFS_Trehalose_Transporter"/>
</dbReference>
<keyword evidence="3" id="KW-1003">Cell membrane</keyword>
<evidence type="ECO:0000256" key="3">
    <source>
        <dbReference type="ARBA" id="ARBA00022475"/>
    </source>
</evidence>
<name>A0A6A4J779_APOLU</name>
<comment type="caution">
    <text evidence="9">The sequence shown here is derived from an EMBL/GenBank/DDBJ whole genome shotgun (WGS) entry which is preliminary data.</text>
</comment>
<dbReference type="GO" id="GO:0005886">
    <property type="term" value="C:plasma membrane"/>
    <property type="evidence" value="ECO:0007669"/>
    <property type="project" value="UniProtKB-SubCell"/>
</dbReference>
<dbReference type="InterPro" id="IPR036259">
    <property type="entry name" value="MFS_trans_sf"/>
</dbReference>
<dbReference type="PROSITE" id="PS00216">
    <property type="entry name" value="SUGAR_TRANSPORT_1"/>
    <property type="match status" value="1"/>
</dbReference>
<keyword evidence="6" id="KW-1133">Transmembrane helix</keyword>
<keyword evidence="7" id="KW-0472">Membrane</keyword>
<dbReference type="InterPro" id="IPR005828">
    <property type="entry name" value="MFS_sugar_transport-like"/>
</dbReference>
<dbReference type="InterPro" id="IPR020846">
    <property type="entry name" value="MFS_dom"/>
</dbReference>
<evidence type="ECO:0000256" key="5">
    <source>
        <dbReference type="ARBA" id="ARBA00022692"/>
    </source>
</evidence>
<dbReference type="Pfam" id="PF00083">
    <property type="entry name" value="Sugar_tr"/>
    <property type="match status" value="1"/>
</dbReference>
<accession>A0A6A4J779</accession>
<protein>
    <recommendedName>
        <fullName evidence="8">Major facilitator superfamily (MFS) profile domain-containing protein</fullName>
    </recommendedName>
</protein>
<dbReference type="AlphaFoldDB" id="A0A6A4J779"/>
<dbReference type="GO" id="GO:0022857">
    <property type="term" value="F:transmembrane transporter activity"/>
    <property type="evidence" value="ECO:0007669"/>
    <property type="project" value="InterPro"/>
</dbReference>
<organism evidence="9 10">
    <name type="scientific">Apolygus lucorum</name>
    <name type="common">Small green plant bug</name>
    <name type="synonym">Lygocoris lucorum</name>
    <dbReference type="NCBI Taxonomy" id="248454"/>
    <lineage>
        <taxon>Eukaryota</taxon>
        <taxon>Metazoa</taxon>
        <taxon>Ecdysozoa</taxon>
        <taxon>Arthropoda</taxon>
        <taxon>Hexapoda</taxon>
        <taxon>Insecta</taxon>
        <taxon>Pterygota</taxon>
        <taxon>Neoptera</taxon>
        <taxon>Paraneoptera</taxon>
        <taxon>Hemiptera</taxon>
        <taxon>Heteroptera</taxon>
        <taxon>Panheteroptera</taxon>
        <taxon>Cimicomorpha</taxon>
        <taxon>Miridae</taxon>
        <taxon>Mirini</taxon>
        <taxon>Apolygus</taxon>
    </lineage>
</organism>
<dbReference type="OrthoDB" id="4142200at2759"/>
<keyword evidence="4" id="KW-0762">Sugar transport</keyword>
<evidence type="ECO:0000256" key="6">
    <source>
        <dbReference type="ARBA" id="ARBA00022989"/>
    </source>
</evidence>
<evidence type="ECO:0000313" key="9">
    <source>
        <dbReference type="EMBL" id="KAF6202406.1"/>
    </source>
</evidence>
<dbReference type="InterPro" id="IPR005829">
    <property type="entry name" value="Sugar_transporter_CS"/>
</dbReference>
<keyword evidence="5" id="KW-0812">Transmembrane</keyword>
<keyword evidence="2" id="KW-0813">Transport</keyword>
<dbReference type="PROSITE" id="PS50850">
    <property type="entry name" value="MFS"/>
    <property type="match status" value="1"/>
</dbReference>
<dbReference type="Gene3D" id="1.20.1250.20">
    <property type="entry name" value="MFS general substrate transporter like domains"/>
    <property type="match status" value="1"/>
</dbReference>
<evidence type="ECO:0000256" key="4">
    <source>
        <dbReference type="ARBA" id="ARBA00022597"/>
    </source>
</evidence>
<evidence type="ECO:0000313" key="10">
    <source>
        <dbReference type="Proteomes" id="UP000466442"/>
    </source>
</evidence>
<feature type="domain" description="Major facilitator superfamily (MFS) profile" evidence="8">
    <location>
        <begin position="1"/>
        <end position="428"/>
    </location>
</feature>
<sequence>MVHERVLRQWIATTTCCLSAGMIATCYVWPAPLLTEIPPWLLGPHNWISSIMPLGMFAFALPAGLLADRFGRKAVLLQACPLVLVSWIVVIVTTDIVALYIVRIVQGFAMAIVYVVAPIYLAEIAETGKRGMLTGQFQVFYLLGCVYAYTMGSLLTPVNYVCTLMVFPIVSIVAFYTMPESPYFLLMCRKCDQALYNLQWLRGTDDVEDEYQTIRESVSRDMAGPRTIGDLVATEADKRSLSIVILLSTLRSLCGMNAVSVYLMQELTQDAKGIFASQPMAINLMVVSLACSFASTCITDSVGRKPVLVFSTIGTTAFCSMVAIFYSMETSVDSHSWIMYVAIVGFSVSYNVGLGGLMQTIQGEYFPTRTRAMGGAVSTMISGLLMFGGLVVYDLLRQNRGNYLNYGLYTFVSLIGIIVLPVAYHETAGRTLAQIQEIGICRKKSTKTITTMDISEEVERY</sequence>
<proteinExistence type="predicted"/>
<evidence type="ECO:0000259" key="8">
    <source>
        <dbReference type="PROSITE" id="PS50850"/>
    </source>
</evidence>
<dbReference type="EMBL" id="WIXP02000012">
    <property type="protein sequence ID" value="KAF6202406.1"/>
    <property type="molecule type" value="Genomic_DNA"/>
</dbReference>
<gene>
    <name evidence="9" type="ORF">GE061_004805</name>
</gene>
<reference evidence="9" key="1">
    <citation type="journal article" date="2021" name="Mol. Ecol. Resour.">
        <title>Apolygus lucorum genome provides insights into omnivorousness and mesophyll feeding.</title>
        <authorList>
            <person name="Liu Y."/>
            <person name="Liu H."/>
            <person name="Wang H."/>
            <person name="Huang T."/>
            <person name="Liu B."/>
            <person name="Yang B."/>
            <person name="Yin L."/>
            <person name="Li B."/>
            <person name="Zhang Y."/>
            <person name="Zhang S."/>
            <person name="Jiang F."/>
            <person name="Zhang X."/>
            <person name="Ren Y."/>
            <person name="Wang B."/>
            <person name="Wang S."/>
            <person name="Lu Y."/>
            <person name="Wu K."/>
            <person name="Fan W."/>
            <person name="Wang G."/>
        </authorList>
    </citation>
    <scope>NUCLEOTIDE SEQUENCE</scope>
    <source>
        <strain evidence="9">12Hb</strain>
    </source>
</reference>
<dbReference type="PANTHER" id="PTHR48021:SF1">
    <property type="entry name" value="GH07001P-RELATED"/>
    <property type="match status" value="1"/>
</dbReference>
<dbReference type="PANTHER" id="PTHR48021">
    <property type="match status" value="1"/>
</dbReference>
<evidence type="ECO:0000256" key="1">
    <source>
        <dbReference type="ARBA" id="ARBA00004651"/>
    </source>
</evidence>
<evidence type="ECO:0000256" key="7">
    <source>
        <dbReference type="ARBA" id="ARBA00023136"/>
    </source>
</evidence>
<dbReference type="Proteomes" id="UP000466442">
    <property type="component" value="Linkage Group LG12"/>
</dbReference>
<evidence type="ECO:0000256" key="2">
    <source>
        <dbReference type="ARBA" id="ARBA00022448"/>
    </source>
</evidence>
<keyword evidence="10" id="KW-1185">Reference proteome</keyword>
<dbReference type="SUPFAM" id="SSF103473">
    <property type="entry name" value="MFS general substrate transporter"/>
    <property type="match status" value="1"/>
</dbReference>
<dbReference type="FunFam" id="1.20.1250.20:FF:000218">
    <property type="entry name" value="facilitated trehalose transporter Tret1"/>
    <property type="match status" value="1"/>
</dbReference>